<comment type="pathway">
    <text evidence="9">Protein modification; lipoprotein biosynthesis (N-acyl transfer).</text>
</comment>
<keyword evidence="8 9" id="KW-0012">Acyltransferase</keyword>
<feature type="transmembrane region" description="Helical" evidence="9">
    <location>
        <begin position="68"/>
        <end position="86"/>
    </location>
</feature>
<dbReference type="PROSITE" id="PS50263">
    <property type="entry name" value="CN_HYDROLASE"/>
    <property type="match status" value="1"/>
</dbReference>
<comment type="similarity">
    <text evidence="2 9">Belongs to the CN hydrolase family. Apolipoprotein N-acyltransferase subfamily.</text>
</comment>
<evidence type="ECO:0000256" key="4">
    <source>
        <dbReference type="ARBA" id="ARBA00022679"/>
    </source>
</evidence>
<keyword evidence="4 9" id="KW-0808">Transferase</keyword>
<organism evidence="11 12">
    <name type="scientific">endosymbiont of Escarpia spicata</name>
    <dbReference type="NCBI Taxonomy" id="2200908"/>
    <lineage>
        <taxon>Bacteria</taxon>
        <taxon>Pseudomonadati</taxon>
        <taxon>Pseudomonadota</taxon>
        <taxon>Gammaproteobacteria</taxon>
        <taxon>sulfur-oxidizing symbionts</taxon>
    </lineage>
</organism>
<dbReference type="Gene3D" id="3.60.110.10">
    <property type="entry name" value="Carbon-nitrogen hydrolase"/>
    <property type="match status" value="1"/>
</dbReference>
<keyword evidence="6 9" id="KW-1133">Transmembrane helix</keyword>
<reference evidence="11 12" key="1">
    <citation type="journal article" date="2018" name="ISME J.">
        <title>Endosymbiont genomes yield clues of tubeworm success.</title>
        <authorList>
            <person name="Li Y."/>
            <person name="Liles M.R."/>
            <person name="Halanych K.M."/>
        </authorList>
    </citation>
    <scope>NUCLEOTIDE SEQUENCE [LARGE SCALE GENOMIC DNA]</scope>
    <source>
        <strain evidence="11">A1462</strain>
    </source>
</reference>
<feature type="transmembrane region" description="Helical" evidence="9">
    <location>
        <begin position="131"/>
        <end position="152"/>
    </location>
</feature>
<evidence type="ECO:0000256" key="7">
    <source>
        <dbReference type="ARBA" id="ARBA00023136"/>
    </source>
</evidence>
<feature type="transmembrane region" description="Helical" evidence="9">
    <location>
        <begin position="98"/>
        <end position="119"/>
    </location>
</feature>
<comment type="subcellular location">
    <subcellularLocation>
        <location evidence="1 9">Cell membrane</location>
        <topology evidence="1 9">Multi-pass membrane protein</topology>
    </subcellularLocation>
</comment>
<evidence type="ECO:0000256" key="3">
    <source>
        <dbReference type="ARBA" id="ARBA00022475"/>
    </source>
</evidence>
<sequence>MSQTEPYRSRLPRWIETGPGALLALFSGAVTTLAFAPFNIWPLAIVGPAVLFLLWLKNRRWSGFQLGLIYGLGLMGSGVSWLHISIAQFGNLGWFPPLLITALFVLITALYYGLAGWLANRFESTASLRLLAIYPAIWVASEWFRGWFLSGFPWLQLGHSQIDSPLAGYSPLLGALGSSWAAALSAGLLLALVLSAGKRRTALAALLLWGVGWGLQQVSWTQPHGDTLRVALIQGNIPQEKKWQPDQLLDTLRLYATETRIHLDNDLIIWPETAIPAFLSQVNEPFVQPLESALENNDAHLVFGVVRMDEERQTYFNTMVSAGGLRDYYYKHHLVPFTEFLPFKSILNPLVNFLTIPMSDFAAGTATKPLMTIGNHQVGMSICYEDAFGNEMIQALPEAAYLINASNDAWFGDSLAPHQHLQIARMRALETGRYLLRSTNTGVSAIIDPHGGLVKVSPLLKKDVLLGEIQPMSGSTPYASLGNLPILTLLLISLMLAFPCAHVRDKRSSS</sequence>
<gene>
    <name evidence="9" type="primary">lnt</name>
    <name evidence="11" type="ORF">DIZ78_17215</name>
</gene>
<feature type="transmembrane region" description="Helical" evidence="9">
    <location>
        <begin position="172"/>
        <end position="194"/>
    </location>
</feature>
<keyword evidence="5 9" id="KW-0812">Transmembrane</keyword>
<dbReference type="PANTHER" id="PTHR38686">
    <property type="entry name" value="APOLIPOPROTEIN N-ACYLTRANSFERASE"/>
    <property type="match status" value="1"/>
</dbReference>
<evidence type="ECO:0000256" key="6">
    <source>
        <dbReference type="ARBA" id="ARBA00022989"/>
    </source>
</evidence>
<feature type="transmembrane region" description="Helical" evidence="9">
    <location>
        <begin position="478"/>
        <end position="498"/>
    </location>
</feature>
<comment type="caution">
    <text evidence="11">The sequence shown here is derived from an EMBL/GenBank/DDBJ whole genome shotgun (WGS) entry which is preliminary data.</text>
</comment>
<dbReference type="PANTHER" id="PTHR38686:SF1">
    <property type="entry name" value="APOLIPOPROTEIN N-ACYLTRANSFERASE"/>
    <property type="match status" value="1"/>
</dbReference>
<evidence type="ECO:0000256" key="1">
    <source>
        <dbReference type="ARBA" id="ARBA00004651"/>
    </source>
</evidence>
<feature type="domain" description="CN hydrolase" evidence="10">
    <location>
        <begin position="233"/>
        <end position="471"/>
    </location>
</feature>
<keyword evidence="7 9" id="KW-0472">Membrane</keyword>
<dbReference type="EC" id="2.3.1.269" evidence="9"/>
<evidence type="ECO:0000313" key="11">
    <source>
        <dbReference type="EMBL" id="RDH82154.1"/>
    </source>
</evidence>
<name>A0A370DCQ4_9GAMM</name>
<evidence type="ECO:0000313" key="12">
    <source>
        <dbReference type="Proteomes" id="UP000254771"/>
    </source>
</evidence>
<dbReference type="EMBL" id="QFXE01000021">
    <property type="protein sequence ID" value="RDH82154.1"/>
    <property type="molecule type" value="Genomic_DNA"/>
</dbReference>
<dbReference type="NCBIfam" id="TIGR00546">
    <property type="entry name" value="lnt"/>
    <property type="match status" value="1"/>
</dbReference>
<dbReference type="GO" id="GO:0005886">
    <property type="term" value="C:plasma membrane"/>
    <property type="evidence" value="ECO:0007669"/>
    <property type="project" value="UniProtKB-SubCell"/>
</dbReference>
<evidence type="ECO:0000259" key="10">
    <source>
        <dbReference type="PROSITE" id="PS50263"/>
    </source>
</evidence>
<dbReference type="SUPFAM" id="SSF56317">
    <property type="entry name" value="Carbon-nitrogen hydrolase"/>
    <property type="match status" value="1"/>
</dbReference>
<feature type="transmembrane region" description="Helical" evidence="9">
    <location>
        <begin position="40"/>
        <end position="56"/>
    </location>
</feature>
<dbReference type="CDD" id="cd07571">
    <property type="entry name" value="ALP_N-acyl_transferase"/>
    <property type="match status" value="1"/>
</dbReference>
<dbReference type="AlphaFoldDB" id="A0A370DCQ4"/>
<comment type="catalytic activity">
    <reaction evidence="9">
        <text>N-terminal S-1,2-diacyl-sn-glyceryl-L-cysteinyl-[lipoprotein] + a glycerophospholipid = N-acyl-S-1,2-diacyl-sn-glyceryl-L-cysteinyl-[lipoprotein] + a 2-acyl-sn-glycero-3-phospholipid + H(+)</text>
        <dbReference type="Rhea" id="RHEA:48228"/>
        <dbReference type="Rhea" id="RHEA-COMP:14681"/>
        <dbReference type="Rhea" id="RHEA-COMP:14684"/>
        <dbReference type="ChEBI" id="CHEBI:15378"/>
        <dbReference type="ChEBI" id="CHEBI:136912"/>
        <dbReference type="ChEBI" id="CHEBI:140656"/>
        <dbReference type="ChEBI" id="CHEBI:140657"/>
        <dbReference type="ChEBI" id="CHEBI:140660"/>
        <dbReference type="EC" id="2.3.1.269"/>
    </reaction>
</comment>
<dbReference type="Proteomes" id="UP000254771">
    <property type="component" value="Unassembled WGS sequence"/>
</dbReference>
<evidence type="ECO:0000256" key="9">
    <source>
        <dbReference type="HAMAP-Rule" id="MF_01148"/>
    </source>
</evidence>
<evidence type="ECO:0000256" key="2">
    <source>
        <dbReference type="ARBA" id="ARBA00010065"/>
    </source>
</evidence>
<keyword evidence="3 9" id="KW-1003">Cell membrane</keyword>
<evidence type="ECO:0000256" key="8">
    <source>
        <dbReference type="ARBA" id="ARBA00023315"/>
    </source>
</evidence>
<dbReference type="InterPro" id="IPR004563">
    <property type="entry name" value="Apolipo_AcylTrfase"/>
</dbReference>
<dbReference type="HAMAP" id="MF_01148">
    <property type="entry name" value="Lnt"/>
    <property type="match status" value="1"/>
</dbReference>
<protein>
    <recommendedName>
        <fullName evidence="9">Apolipoprotein N-acyltransferase</fullName>
        <shortName evidence="9">ALP N-acyltransferase</shortName>
        <ecNumber evidence="9">2.3.1.269</ecNumber>
    </recommendedName>
</protein>
<dbReference type="Pfam" id="PF20154">
    <property type="entry name" value="LNT_N"/>
    <property type="match status" value="1"/>
</dbReference>
<dbReference type="Pfam" id="PF00795">
    <property type="entry name" value="CN_hydrolase"/>
    <property type="match status" value="1"/>
</dbReference>
<evidence type="ECO:0000256" key="5">
    <source>
        <dbReference type="ARBA" id="ARBA00022692"/>
    </source>
</evidence>
<proteinExistence type="inferred from homology"/>
<comment type="function">
    <text evidence="9">Catalyzes the phospholipid dependent N-acylation of the N-terminal cysteine of apolipoprotein, the last step in lipoprotein maturation.</text>
</comment>
<feature type="transmembrane region" description="Helical" evidence="9">
    <location>
        <begin position="201"/>
        <end position="220"/>
    </location>
</feature>
<dbReference type="InterPro" id="IPR045378">
    <property type="entry name" value="LNT_N"/>
</dbReference>
<dbReference type="GO" id="GO:0016410">
    <property type="term" value="F:N-acyltransferase activity"/>
    <property type="evidence" value="ECO:0007669"/>
    <property type="project" value="UniProtKB-UniRule"/>
</dbReference>
<dbReference type="UniPathway" id="UPA00666"/>
<dbReference type="InterPro" id="IPR003010">
    <property type="entry name" value="C-N_Hydrolase"/>
</dbReference>
<accession>A0A370DCQ4</accession>
<keyword evidence="12" id="KW-1185">Reference proteome</keyword>
<dbReference type="InterPro" id="IPR036526">
    <property type="entry name" value="C-N_Hydrolase_sf"/>
</dbReference>
<dbReference type="GO" id="GO:0042158">
    <property type="term" value="P:lipoprotein biosynthetic process"/>
    <property type="evidence" value="ECO:0007669"/>
    <property type="project" value="UniProtKB-UniRule"/>
</dbReference>